<dbReference type="GO" id="GO:0006913">
    <property type="term" value="P:nucleocytoplasmic transport"/>
    <property type="evidence" value="ECO:0007669"/>
    <property type="project" value="InterPro"/>
</dbReference>
<dbReference type="SUPFAM" id="SSF52540">
    <property type="entry name" value="P-loop containing nucleoside triphosphate hydrolases"/>
    <property type="match status" value="1"/>
</dbReference>
<keyword evidence="8" id="KW-0804">Transcription</keyword>
<dbReference type="SMART" id="SM00173">
    <property type="entry name" value="RAS"/>
    <property type="match status" value="1"/>
</dbReference>
<comment type="subcellular location">
    <subcellularLocation>
        <location evidence="1 11">Nucleus</location>
    </subcellularLocation>
</comment>
<dbReference type="SMART" id="SM00176">
    <property type="entry name" value="RAN"/>
    <property type="match status" value="1"/>
</dbReference>
<comment type="similarity">
    <text evidence="11">Belongs to the small GTPase superfamily. Ran family.</text>
</comment>
<dbReference type="GO" id="GO:0015031">
    <property type="term" value="P:protein transport"/>
    <property type="evidence" value="ECO:0007669"/>
    <property type="project" value="UniProtKB-KW"/>
</dbReference>
<comment type="function">
    <text evidence="10 11">GTP-binding protein involved in nucleocytoplasmic transport. Required for the import of protein into the nucleus and also for RNA export. Involved in chromatin condensation and control of cell cycle.</text>
</comment>
<evidence type="ECO:0000313" key="13">
    <source>
        <dbReference type="Proteomes" id="UP000288805"/>
    </source>
</evidence>
<dbReference type="PANTHER" id="PTHR24071:SF42">
    <property type="entry name" value="GTP-BINDING NUCLEAR PROTEIN RAN-1-RELATED"/>
    <property type="match status" value="1"/>
</dbReference>
<dbReference type="PANTHER" id="PTHR24071">
    <property type="entry name" value="RAN GTPASE"/>
    <property type="match status" value="1"/>
</dbReference>
<organism evidence="12 13">
    <name type="scientific">Vitis vinifera</name>
    <name type="common">Grape</name>
    <dbReference type="NCBI Taxonomy" id="29760"/>
    <lineage>
        <taxon>Eukaryota</taxon>
        <taxon>Viridiplantae</taxon>
        <taxon>Streptophyta</taxon>
        <taxon>Embryophyta</taxon>
        <taxon>Tracheophyta</taxon>
        <taxon>Spermatophyta</taxon>
        <taxon>Magnoliopsida</taxon>
        <taxon>eudicotyledons</taxon>
        <taxon>Gunneridae</taxon>
        <taxon>Pentapetalae</taxon>
        <taxon>rosids</taxon>
        <taxon>Vitales</taxon>
        <taxon>Vitaceae</taxon>
        <taxon>Viteae</taxon>
        <taxon>Vitis</taxon>
    </lineage>
</organism>
<dbReference type="Proteomes" id="UP000288805">
    <property type="component" value="Unassembled WGS sequence"/>
</dbReference>
<evidence type="ECO:0000256" key="10">
    <source>
        <dbReference type="ARBA" id="ARBA00024659"/>
    </source>
</evidence>
<evidence type="ECO:0000256" key="2">
    <source>
        <dbReference type="ARBA" id="ARBA00022448"/>
    </source>
</evidence>
<keyword evidence="6" id="KW-0238">DNA-binding</keyword>
<dbReference type="Gene3D" id="3.40.50.300">
    <property type="entry name" value="P-loop containing nucleotide triphosphate hydrolases"/>
    <property type="match status" value="1"/>
</dbReference>
<dbReference type="PROSITE" id="PS51418">
    <property type="entry name" value="RAN"/>
    <property type="match status" value="1"/>
</dbReference>
<dbReference type="GO" id="GO:0003677">
    <property type="term" value="F:DNA binding"/>
    <property type="evidence" value="ECO:0007669"/>
    <property type="project" value="UniProtKB-KW"/>
</dbReference>
<dbReference type="AlphaFoldDB" id="A0A438K190"/>
<evidence type="ECO:0000256" key="3">
    <source>
        <dbReference type="ARBA" id="ARBA00022741"/>
    </source>
</evidence>
<name>A0A438K190_VITVI</name>
<accession>A0A438K190</accession>
<keyword evidence="2 11" id="KW-0813">Transport</keyword>
<evidence type="ECO:0000256" key="4">
    <source>
        <dbReference type="ARBA" id="ARBA00022927"/>
    </source>
</evidence>
<dbReference type="InterPro" id="IPR015300">
    <property type="entry name" value="DNA-bd_pseudobarrel_sf"/>
</dbReference>
<reference evidence="12 13" key="1">
    <citation type="journal article" date="2018" name="PLoS Genet.">
        <title>Population sequencing reveals clonal diversity and ancestral inbreeding in the grapevine cultivar Chardonnay.</title>
        <authorList>
            <person name="Roach M.J."/>
            <person name="Johnson D.L."/>
            <person name="Bohlmann J."/>
            <person name="van Vuuren H.J."/>
            <person name="Jones S.J."/>
            <person name="Pretorius I.S."/>
            <person name="Schmidt S.A."/>
            <person name="Borneman A.R."/>
        </authorList>
    </citation>
    <scope>NUCLEOTIDE SEQUENCE [LARGE SCALE GENOMIC DNA]</scope>
    <source>
        <strain evidence="13">cv. Chardonnay</strain>
        <tissue evidence="12">Leaf</tissue>
    </source>
</reference>
<dbReference type="Pfam" id="PF00071">
    <property type="entry name" value="Ras"/>
    <property type="match status" value="1"/>
</dbReference>
<dbReference type="InterPro" id="IPR027417">
    <property type="entry name" value="P-loop_NTPase"/>
</dbReference>
<dbReference type="GO" id="GO:0005634">
    <property type="term" value="C:nucleus"/>
    <property type="evidence" value="ECO:0007669"/>
    <property type="project" value="UniProtKB-SubCell"/>
</dbReference>
<evidence type="ECO:0000313" key="12">
    <source>
        <dbReference type="EMBL" id="RVX14977.1"/>
    </source>
</evidence>
<dbReference type="InterPro" id="IPR002041">
    <property type="entry name" value="Ran_GTPase"/>
</dbReference>
<keyword evidence="5" id="KW-0805">Transcription regulation</keyword>
<protein>
    <recommendedName>
        <fullName evidence="11">GTP-binding nuclear protein</fullName>
    </recommendedName>
</protein>
<dbReference type="Gene3D" id="2.40.330.10">
    <property type="entry name" value="DNA-binding pseudobarrel domain"/>
    <property type="match status" value="1"/>
</dbReference>
<keyword evidence="4 11" id="KW-0653">Protein transport</keyword>
<evidence type="ECO:0000256" key="9">
    <source>
        <dbReference type="ARBA" id="ARBA00023242"/>
    </source>
</evidence>
<dbReference type="SMART" id="SM00175">
    <property type="entry name" value="RAB"/>
    <property type="match status" value="1"/>
</dbReference>
<evidence type="ECO:0000256" key="6">
    <source>
        <dbReference type="ARBA" id="ARBA00023125"/>
    </source>
</evidence>
<keyword evidence="3 11" id="KW-0547">Nucleotide-binding</keyword>
<keyword evidence="7 11" id="KW-0342">GTP-binding</keyword>
<evidence type="ECO:0000256" key="11">
    <source>
        <dbReference type="RuleBase" id="RU363057"/>
    </source>
</evidence>
<evidence type="ECO:0000256" key="1">
    <source>
        <dbReference type="ARBA" id="ARBA00004123"/>
    </source>
</evidence>
<dbReference type="GO" id="GO:0005525">
    <property type="term" value="F:GTP binding"/>
    <property type="evidence" value="ECO:0007669"/>
    <property type="project" value="UniProtKB-KW"/>
</dbReference>
<sequence>MIHKSANYGSQEMNGYKVRFRGKNMVNYIAGQEKFGGLRDGYYINGQCAIIMFDVTAHLTYKNAPTWHRDLYRLCENIPIALCGNKMDVKNRQVKAKQEMSISTLLDHLPLLLQKYTLTWLHANPSYLPLISISLSFITPLTAPSNPPSAHFLPLSTPIVHGHPPVKSSKAKQETDQIEPRSLDLCILKPPIPTMHSFCKATLAQELVAKDLHGYEWRFKHIFKGQSRGIY</sequence>
<dbReference type="InterPro" id="IPR001806">
    <property type="entry name" value="Small_GTPase"/>
</dbReference>
<dbReference type="PRINTS" id="PR00627">
    <property type="entry name" value="GTPRANTC4"/>
</dbReference>
<gene>
    <name evidence="12" type="primary">RAN3_0</name>
    <name evidence="12" type="ORF">CK203_007815</name>
</gene>
<evidence type="ECO:0000256" key="7">
    <source>
        <dbReference type="ARBA" id="ARBA00023134"/>
    </source>
</evidence>
<evidence type="ECO:0000256" key="8">
    <source>
        <dbReference type="ARBA" id="ARBA00023163"/>
    </source>
</evidence>
<proteinExistence type="inferred from homology"/>
<evidence type="ECO:0000256" key="5">
    <source>
        <dbReference type="ARBA" id="ARBA00023015"/>
    </source>
</evidence>
<dbReference type="EMBL" id="QGNW01000019">
    <property type="protein sequence ID" value="RVX14977.1"/>
    <property type="molecule type" value="Genomic_DNA"/>
</dbReference>
<comment type="caution">
    <text evidence="12">The sequence shown here is derived from an EMBL/GenBank/DDBJ whole genome shotgun (WGS) entry which is preliminary data.</text>
</comment>
<keyword evidence="9 11" id="KW-0539">Nucleus</keyword>
<dbReference type="GO" id="GO:0003924">
    <property type="term" value="F:GTPase activity"/>
    <property type="evidence" value="ECO:0007669"/>
    <property type="project" value="InterPro"/>
</dbReference>
<dbReference type="PROSITE" id="PS51419">
    <property type="entry name" value="RAB"/>
    <property type="match status" value="1"/>
</dbReference>